<name>A0ABU1MQH6_9SPHN</name>
<gene>
    <name evidence="4" type="ORF">J2792_003005</name>
</gene>
<comment type="caution">
    <text evidence="4">The sequence shown here is derived from an EMBL/GenBank/DDBJ whole genome shotgun (WGS) entry which is preliminary data.</text>
</comment>
<dbReference type="PROSITE" id="PS50977">
    <property type="entry name" value="HTH_TETR_2"/>
    <property type="match status" value="1"/>
</dbReference>
<dbReference type="Pfam" id="PF00440">
    <property type="entry name" value="TetR_N"/>
    <property type="match status" value="1"/>
</dbReference>
<evidence type="ECO:0000256" key="1">
    <source>
        <dbReference type="ARBA" id="ARBA00023125"/>
    </source>
</evidence>
<evidence type="ECO:0000313" key="5">
    <source>
        <dbReference type="Proteomes" id="UP001184150"/>
    </source>
</evidence>
<evidence type="ECO:0000259" key="3">
    <source>
        <dbReference type="PROSITE" id="PS50977"/>
    </source>
</evidence>
<dbReference type="InterPro" id="IPR001647">
    <property type="entry name" value="HTH_TetR"/>
</dbReference>
<sequence>MAQIAKESGVAVGQLYRDFASKEAIIAEIVASDSGEFLERGDIVLGVALRDESAVWQWLHDFLIPDPDCPNVLIAEIVAESARNPKVAEIFKRCHNTVHAGLLRAIEVLLPGDDVASARVCMADMLLMLSLGLMQHDLIRGEAEARRMAEMAFASFRTQILALRGADQAPAAVAGVACRPSAARNTELA</sequence>
<evidence type="ECO:0000313" key="4">
    <source>
        <dbReference type="EMBL" id="MDR6512122.1"/>
    </source>
</evidence>
<dbReference type="Proteomes" id="UP001184150">
    <property type="component" value="Unassembled WGS sequence"/>
</dbReference>
<dbReference type="SUPFAM" id="SSF46689">
    <property type="entry name" value="Homeodomain-like"/>
    <property type="match status" value="1"/>
</dbReference>
<reference evidence="4 5" key="1">
    <citation type="submission" date="2023-07" db="EMBL/GenBank/DDBJ databases">
        <title>Sorghum-associated microbial communities from plants grown in Nebraska, USA.</title>
        <authorList>
            <person name="Schachtman D."/>
        </authorList>
    </citation>
    <scope>NUCLEOTIDE SEQUENCE [LARGE SCALE GENOMIC DNA]</scope>
    <source>
        <strain evidence="4 5">DS1027</strain>
    </source>
</reference>
<organism evidence="4 5">
    <name type="scientific">Novosphingobium capsulatum</name>
    <dbReference type="NCBI Taxonomy" id="13688"/>
    <lineage>
        <taxon>Bacteria</taxon>
        <taxon>Pseudomonadati</taxon>
        <taxon>Pseudomonadota</taxon>
        <taxon>Alphaproteobacteria</taxon>
        <taxon>Sphingomonadales</taxon>
        <taxon>Sphingomonadaceae</taxon>
        <taxon>Novosphingobium</taxon>
    </lineage>
</organism>
<keyword evidence="5" id="KW-1185">Reference proteome</keyword>
<dbReference type="EMBL" id="JAVDRD010000007">
    <property type="protein sequence ID" value="MDR6512122.1"/>
    <property type="molecule type" value="Genomic_DNA"/>
</dbReference>
<proteinExistence type="predicted"/>
<keyword evidence="1 2" id="KW-0238">DNA-binding</keyword>
<comment type="caution">
    <text evidence="2">Lacks conserved residue(s) required for the propagation of feature annotation.</text>
</comment>
<dbReference type="InterPro" id="IPR009057">
    <property type="entry name" value="Homeodomain-like_sf"/>
</dbReference>
<dbReference type="Gene3D" id="1.10.357.10">
    <property type="entry name" value="Tetracycline Repressor, domain 2"/>
    <property type="match status" value="1"/>
</dbReference>
<accession>A0ABU1MQH6</accession>
<protein>
    <submittedName>
        <fullName evidence="4">AcrR family transcriptional regulator</fullName>
    </submittedName>
</protein>
<evidence type="ECO:0000256" key="2">
    <source>
        <dbReference type="PROSITE-ProRule" id="PRU00335"/>
    </source>
</evidence>
<feature type="domain" description="HTH tetR-type" evidence="3">
    <location>
        <begin position="1"/>
        <end position="37"/>
    </location>
</feature>